<keyword evidence="2" id="KW-1185">Reference proteome</keyword>
<organism evidence="1 2">
    <name type="scientific">Streptomyces nogalater</name>
    <dbReference type="NCBI Taxonomy" id="38314"/>
    <lineage>
        <taxon>Bacteria</taxon>
        <taxon>Bacillati</taxon>
        <taxon>Actinomycetota</taxon>
        <taxon>Actinomycetes</taxon>
        <taxon>Kitasatosporales</taxon>
        <taxon>Streptomycetaceae</taxon>
        <taxon>Streptomyces</taxon>
    </lineage>
</organism>
<sequence length="248" mass="26316">MNATNTITLTTKDHEALELVAGGDVIAWLRGEKDYRTINGNTENRLHRASLIEEVKVGTRTRRVAGVTMSYDVKVWALTQAGREALAPTAPAAAEPVVETAPAEAPKAPKLTTARRRALALIAAGGVTVRESHIGAPLRIANTKGDRVRRDVFNALLRDRLITVDTATSLYAGQSVTLTPAGRTALGVVPSSVKTANTRAHQVRAIGRQHADDAAGMGVCTVCGEVGEWTALVDLAPNAYGCSARSRY</sequence>
<dbReference type="EMBL" id="JBHSOE010000003">
    <property type="protein sequence ID" value="MFC5654459.1"/>
    <property type="molecule type" value="Genomic_DNA"/>
</dbReference>
<evidence type="ECO:0000313" key="1">
    <source>
        <dbReference type="EMBL" id="MFC5654459.1"/>
    </source>
</evidence>
<protein>
    <submittedName>
        <fullName evidence="1">Uncharacterized protein</fullName>
    </submittedName>
</protein>
<evidence type="ECO:0000313" key="2">
    <source>
        <dbReference type="Proteomes" id="UP001596065"/>
    </source>
</evidence>
<gene>
    <name evidence="1" type="ORF">ACFP3J_02995</name>
</gene>
<accession>A0ABW0WBP6</accession>
<proteinExistence type="predicted"/>
<dbReference type="RefSeq" id="WP_344347227.1">
    <property type="nucleotide sequence ID" value="NZ_BAAASM010000009.1"/>
</dbReference>
<comment type="caution">
    <text evidence="1">The sequence shown here is derived from an EMBL/GenBank/DDBJ whole genome shotgun (WGS) entry which is preliminary data.</text>
</comment>
<dbReference type="Proteomes" id="UP001596065">
    <property type="component" value="Unassembled WGS sequence"/>
</dbReference>
<reference evidence="2" key="1">
    <citation type="journal article" date="2019" name="Int. J. Syst. Evol. Microbiol.">
        <title>The Global Catalogue of Microorganisms (GCM) 10K type strain sequencing project: providing services to taxonomists for standard genome sequencing and annotation.</title>
        <authorList>
            <consortium name="The Broad Institute Genomics Platform"/>
            <consortium name="The Broad Institute Genome Sequencing Center for Infectious Disease"/>
            <person name="Wu L."/>
            <person name="Ma J."/>
        </authorList>
    </citation>
    <scope>NUCLEOTIDE SEQUENCE [LARGE SCALE GENOMIC DNA]</scope>
    <source>
        <strain evidence="2">KCTC 5701</strain>
    </source>
</reference>
<name>A0ABW0WBP6_STRNO</name>